<protein>
    <recommendedName>
        <fullName evidence="1">2EXR domain-containing protein</fullName>
    </recommendedName>
</protein>
<dbReference type="Pfam" id="PF20150">
    <property type="entry name" value="2EXR"/>
    <property type="match status" value="1"/>
</dbReference>
<accession>A0A1L7VYS5</accession>
<dbReference type="AlphaFoldDB" id="A0A1L7VYS5"/>
<dbReference type="Proteomes" id="UP000183971">
    <property type="component" value="Unassembled WGS sequence"/>
</dbReference>
<dbReference type="EMBL" id="FJOF01000009">
    <property type="protein sequence ID" value="CZR45587.1"/>
    <property type="molecule type" value="Genomic_DNA"/>
</dbReference>
<organism evidence="2 3">
    <name type="scientific">Fusarium proliferatum (strain ET1)</name>
    <name type="common">Orchid endophyte fungus</name>
    <dbReference type="NCBI Taxonomy" id="1227346"/>
    <lineage>
        <taxon>Eukaryota</taxon>
        <taxon>Fungi</taxon>
        <taxon>Dikarya</taxon>
        <taxon>Ascomycota</taxon>
        <taxon>Pezizomycotina</taxon>
        <taxon>Sordariomycetes</taxon>
        <taxon>Hypocreomycetidae</taxon>
        <taxon>Hypocreales</taxon>
        <taxon>Nectriaceae</taxon>
        <taxon>Fusarium</taxon>
        <taxon>Fusarium fujikuroi species complex</taxon>
    </lineage>
</organism>
<dbReference type="InterPro" id="IPR045518">
    <property type="entry name" value="2EXR"/>
</dbReference>
<name>A0A1L7VYS5_FUSPR</name>
<evidence type="ECO:0000259" key="1">
    <source>
        <dbReference type="Pfam" id="PF20150"/>
    </source>
</evidence>
<evidence type="ECO:0000313" key="2">
    <source>
        <dbReference type="EMBL" id="CZR45587.1"/>
    </source>
</evidence>
<dbReference type="GeneID" id="42060094"/>
<proteinExistence type="predicted"/>
<reference evidence="3" key="1">
    <citation type="journal article" date="2016" name="Genome Biol. Evol.">
        <title>Comparative 'omics' of the Fusarium fujikuroi species complex highlights differences in genetic potential and metabolite synthesis.</title>
        <authorList>
            <person name="Niehaus E.-M."/>
            <person name="Muensterkoetter M."/>
            <person name="Proctor R.H."/>
            <person name="Brown D.W."/>
            <person name="Sharon A."/>
            <person name="Idan Y."/>
            <person name="Oren-Young L."/>
            <person name="Sieber C.M."/>
            <person name="Novak O."/>
            <person name="Pencik A."/>
            <person name="Tarkowska D."/>
            <person name="Hromadova K."/>
            <person name="Freeman S."/>
            <person name="Maymon M."/>
            <person name="Elazar M."/>
            <person name="Youssef S.A."/>
            <person name="El-Shabrawy E.S.M."/>
            <person name="Shalaby A.B.A."/>
            <person name="Houterman P."/>
            <person name="Brock N.L."/>
            <person name="Burkhardt I."/>
            <person name="Tsavkelova E.A."/>
            <person name="Dickschat J.S."/>
            <person name="Galuszka P."/>
            <person name="Gueldener U."/>
            <person name="Tudzynski B."/>
        </authorList>
    </citation>
    <scope>NUCLEOTIDE SEQUENCE [LARGE SCALE GENOMIC DNA]</scope>
    <source>
        <strain evidence="3">ET1</strain>
    </source>
</reference>
<dbReference type="VEuPathDB" id="FungiDB:FPRO_15237"/>
<comment type="caution">
    <text evidence="2">The sequence shown here is derived from an EMBL/GenBank/DDBJ whole genome shotgun (WGS) entry which is preliminary data.</text>
</comment>
<feature type="domain" description="2EXR" evidence="1">
    <location>
        <begin position="21"/>
        <end position="96"/>
    </location>
</feature>
<sequence>MSPKAQKHAKCLSSPNKSNMFPQFQKLDPVIQRLIWEYTLPSSRVHHVEYIQSVPALVNPQGRYLNIKCPLVPVACSVTRQSRYVANLCMTRFPLNTAFNLDRHGIIPYGYCSPFDTLYVEKVFQSQKVWKLGNNPFWALAYGLQANDMMHAALTEFPAYRDLFAGFTPSQNITLVKIKEVEGFDEHRHCSRVLPADPNYSYGIEFEEPYHATAFERDLKAWRYEQASKAKKKGKRMPEIKIAEVALACECADVRERMEEKVRELNRISLSKELEQDRLE</sequence>
<dbReference type="RefSeq" id="XP_031086121.1">
    <property type="nucleotide sequence ID" value="XM_031220465.1"/>
</dbReference>
<gene>
    <name evidence="2" type="ORF">FPRO_15237</name>
</gene>
<keyword evidence="3" id="KW-1185">Reference proteome</keyword>
<evidence type="ECO:0000313" key="3">
    <source>
        <dbReference type="Proteomes" id="UP000183971"/>
    </source>
</evidence>